<evidence type="ECO:0000256" key="1">
    <source>
        <dbReference type="SAM" id="MobiDB-lite"/>
    </source>
</evidence>
<proteinExistence type="predicted"/>
<name>A0AAW2H9V7_9NEOP</name>
<comment type="caution">
    <text evidence="2">The sequence shown here is derived from an EMBL/GenBank/DDBJ whole genome shotgun (WGS) entry which is preliminary data.</text>
</comment>
<feature type="region of interest" description="Disordered" evidence="1">
    <location>
        <begin position="1"/>
        <end position="67"/>
    </location>
</feature>
<dbReference type="AlphaFoldDB" id="A0AAW2H9V7"/>
<accession>A0AAW2H9V7</accession>
<dbReference type="EMBL" id="JARGDH010000005">
    <property type="protein sequence ID" value="KAL0266535.1"/>
    <property type="molecule type" value="Genomic_DNA"/>
</dbReference>
<organism evidence="2">
    <name type="scientific">Menopon gallinae</name>
    <name type="common">poultry shaft louse</name>
    <dbReference type="NCBI Taxonomy" id="328185"/>
    <lineage>
        <taxon>Eukaryota</taxon>
        <taxon>Metazoa</taxon>
        <taxon>Ecdysozoa</taxon>
        <taxon>Arthropoda</taxon>
        <taxon>Hexapoda</taxon>
        <taxon>Insecta</taxon>
        <taxon>Pterygota</taxon>
        <taxon>Neoptera</taxon>
        <taxon>Paraneoptera</taxon>
        <taxon>Psocodea</taxon>
        <taxon>Troctomorpha</taxon>
        <taxon>Phthiraptera</taxon>
        <taxon>Amblycera</taxon>
        <taxon>Menoponidae</taxon>
        <taxon>Menopon</taxon>
    </lineage>
</organism>
<sequence>MGNCSPRTERESSKPSSGSSGRRNWHRQNRRSTSISGNSCRSWRGTVRPRPTMSGRRSWPPESTRPS</sequence>
<reference evidence="2" key="1">
    <citation type="journal article" date="2024" name="Gigascience">
        <title>Chromosome-level genome of the poultry shaft louse Menopon gallinae provides insight into the host-switching and adaptive evolution of parasitic lice.</title>
        <authorList>
            <person name="Xu Y."/>
            <person name="Ma L."/>
            <person name="Liu S."/>
            <person name="Liang Y."/>
            <person name="Liu Q."/>
            <person name="He Z."/>
            <person name="Tian L."/>
            <person name="Duan Y."/>
            <person name="Cai W."/>
            <person name="Li H."/>
            <person name="Song F."/>
        </authorList>
    </citation>
    <scope>NUCLEOTIDE SEQUENCE</scope>
    <source>
        <strain evidence="2">Cailab_2023a</strain>
    </source>
</reference>
<protein>
    <submittedName>
        <fullName evidence="2">Uncharacterized protein</fullName>
    </submittedName>
</protein>
<evidence type="ECO:0000313" key="2">
    <source>
        <dbReference type="EMBL" id="KAL0266535.1"/>
    </source>
</evidence>
<gene>
    <name evidence="2" type="ORF">PYX00_009045</name>
</gene>
<feature type="compositionally biased region" description="Polar residues" evidence="1">
    <location>
        <begin position="31"/>
        <end position="41"/>
    </location>
</feature>